<evidence type="ECO:0000313" key="3">
    <source>
        <dbReference type="Proteomes" id="UP000294257"/>
    </source>
</evidence>
<keyword evidence="3" id="KW-1185">Reference proteome</keyword>
<protein>
    <submittedName>
        <fullName evidence="2">Uncharacterized protein</fullName>
    </submittedName>
</protein>
<dbReference type="EMBL" id="SGWQ01000002">
    <property type="protein sequence ID" value="RZS43246.1"/>
    <property type="molecule type" value="Genomic_DNA"/>
</dbReference>
<sequence>MGSAGGLCTLWGLVGGRRRFSVRVRGWATFGAFWVGGTVTVFAFVYTTDRPSPWLAALAFWILGPLSLGHAGLSAYRLISGRHSVRPPSRPGR</sequence>
<evidence type="ECO:0000313" key="2">
    <source>
        <dbReference type="EMBL" id="RZS43246.1"/>
    </source>
</evidence>
<gene>
    <name evidence="2" type="ORF">EV193_102225</name>
</gene>
<name>A0A4Q7L2C8_9PSEU</name>
<keyword evidence="1" id="KW-0472">Membrane</keyword>
<organism evidence="2 3">
    <name type="scientific">Herbihabitans rhizosphaerae</name>
    <dbReference type="NCBI Taxonomy" id="1872711"/>
    <lineage>
        <taxon>Bacteria</taxon>
        <taxon>Bacillati</taxon>
        <taxon>Actinomycetota</taxon>
        <taxon>Actinomycetes</taxon>
        <taxon>Pseudonocardiales</taxon>
        <taxon>Pseudonocardiaceae</taxon>
        <taxon>Herbihabitans</taxon>
    </lineage>
</organism>
<evidence type="ECO:0000256" key="1">
    <source>
        <dbReference type="SAM" id="Phobius"/>
    </source>
</evidence>
<dbReference type="Proteomes" id="UP000294257">
    <property type="component" value="Unassembled WGS sequence"/>
</dbReference>
<feature type="transmembrane region" description="Helical" evidence="1">
    <location>
        <begin position="54"/>
        <end position="76"/>
    </location>
</feature>
<keyword evidence="1" id="KW-1133">Transmembrane helix</keyword>
<proteinExistence type="predicted"/>
<feature type="transmembrane region" description="Helical" evidence="1">
    <location>
        <begin position="27"/>
        <end position="48"/>
    </location>
</feature>
<keyword evidence="1" id="KW-0812">Transmembrane</keyword>
<reference evidence="2 3" key="1">
    <citation type="submission" date="2019-02" db="EMBL/GenBank/DDBJ databases">
        <title>Genomic Encyclopedia of Type Strains, Phase IV (KMG-IV): sequencing the most valuable type-strain genomes for metagenomic binning, comparative biology and taxonomic classification.</title>
        <authorList>
            <person name="Goeker M."/>
        </authorList>
    </citation>
    <scope>NUCLEOTIDE SEQUENCE [LARGE SCALE GENOMIC DNA]</scope>
    <source>
        <strain evidence="2 3">DSM 101727</strain>
    </source>
</reference>
<dbReference type="AlphaFoldDB" id="A0A4Q7L2C8"/>
<comment type="caution">
    <text evidence="2">The sequence shown here is derived from an EMBL/GenBank/DDBJ whole genome shotgun (WGS) entry which is preliminary data.</text>
</comment>
<accession>A0A4Q7L2C8</accession>